<organism evidence="1 2">
    <name type="scientific">Clonorchis sinensis</name>
    <name type="common">Chinese liver fluke</name>
    <dbReference type="NCBI Taxonomy" id="79923"/>
    <lineage>
        <taxon>Eukaryota</taxon>
        <taxon>Metazoa</taxon>
        <taxon>Spiralia</taxon>
        <taxon>Lophotrochozoa</taxon>
        <taxon>Platyhelminthes</taxon>
        <taxon>Trematoda</taxon>
        <taxon>Digenea</taxon>
        <taxon>Opisthorchiida</taxon>
        <taxon>Opisthorchiata</taxon>
        <taxon>Opisthorchiidae</taxon>
        <taxon>Clonorchis</taxon>
    </lineage>
</organism>
<protein>
    <submittedName>
        <fullName evidence="1">Uncharacterized protein</fullName>
    </submittedName>
</protein>
<name>A0A419PDT0_CLOSI</name>
<proteinExistence type="predicted"/>
<dbReference type="Proteomes" id="UP000286415">
    <property type="component" value="Unassembled WGS sequence"/>
</dbReference>
<reference evidence="1 2" key="2">
    <citation type="journal article" date="2021" name="Genomics">
        <title>High-quality reference genome for Clonorchis sinensis.</title>
        <authorList>
            <person name="Young N.D."/>
            <person name="Stroehlein A.J."/>
            <person name="Kinkar L."/>
            <person name="Wang T."/>
            <person name="Sohn W.M."/>
            <person name="Chang B.C.H."/>
            <person name="Kaur P."/>
            <person name="Weisz D."/>
            <person name="Dudchenko O."/>
            <person name="Aiden E.L."/>
            <person name="Korhonen P.K."/>
            <person name="Gasser R.B."/>
        </authorList>
    </citation>
    <scope>NUCLEOTIDE SEQUENCE [LARGE SCALE GENOMIC DNA]</scope>
    <source>
        <strain evidence="1">Cs-k2</strain>
    </source>
</reference>
<gene>
    <name evidence="1" type="ORF">CSKR_100238</name>
</gene>
<evidence type="ECO:0000313" key="1">
    <source>
        <dbReference type="EMBL" id="KAG5449107.1"/>
    </source>
</evidence>
<accession>A0A419PDT0</accession>
<sequence length="154" mass="17279">MAVRSPAAVYNPPTEFSIVYWGSNLLDCVESRAFSPFTESKHIRLYLLTKHTHTHKPYQSMKLSHDNHKLISKVHLENIMSRKHICKEQHAAHLFAPKTLFILRWFLSQLDANAVIKAISSSVPVMENRDSIGVDDPVGSVIDSIFGGPSTAVI</sequence>
<reference evidence="1 2" key="1">
    <citation type="journal article" date="2018" name="Biotechnol. Adv.">
        <title>Improved genomic resources and new bioinformatic workflow for the carcinogenic parasite Clonorchis sinensis: Biotechnological implications.</title>
        <authorList>
            <person name="Wang D."/>
            <person name="Korhonen P.K."/>
            <person name="Gasser R.B."/>
            <person name="Young N.D."/>
        </authorList>
    </citation>
    <scope>NUCLEOTIDE SEQUENCE [LARGE SCALE GENOMIC DNA]</scope>
    <source>
        <strain evidence="1">Cs-k2</strain>
    </source>
</reference>
<keyword evidence="2" id="KW-1185">Reference proteome</keyword>
<dbReference type="AlphaFoldDB" id="A0A419PDT0"/>
<evidence type="ECO:0000313" key="2">
    <source>
        <dbReference type="Proteomes" id="UP000286415"/>
    </source>
</evidence>
<dbReference type="EMBL" id="NIRI02000042">
    <property type="protein sequence ID" value="KAG5449107.1"/>
    <property type="molecule type" value="Genomic_DNA"/>
</dbReference>
<comment type="caution">
    <text evidence="1">The sequence shown here is derived from an EMBL/GenBank/DDBJ whole genome shotgun (WGS) entry which is preliminary data.</text>
</comment>
<dbReference type="InParanoid" id="A0A419PDT0"/>